<evidence type="ECO:0000256" key="6">
    <source>
        <dbReference type="ARBA" id="ARBA00023136"/>
    </source>
</evidence>
<evidence type="ECO:0000256" key="3">
    <source>
        <dbReference type="ARBA" id="ARBA00022475"/>
    </source>
</evidence>
<dbReference type="RefSeq" id="WP_005335635.1">
    <property type="nucleotide sequence ID" value="NZ_CP102279.1"/>
</dbReference>
<evidence type="ECO:0000256" key="4">
    <source>
        <dbReference type="ARBA" id="ARBA00022692"/>
    </source>
</evidence>
<evidence type="ECO:0000256" key="2">
    <source>
        <dbReference type="ARBA" id="ARBA00022448"/>
    </source>
</evidence>
<comment type="caution">
    <text evidence="9">The sequence shown here is derived from an EMBL/GenBank/DDBJ whole genome shotgun (WGS) entry which is preliminary data.</text>
</comment>
<reference evidence="13 14" key="1">
    <citation type="submission" date="2018-08" db="EMBL/GenBank/DDBJ databases">
        <title>A genome reference for cultivated species of the human gut microbiota.</title>
        <authorList>
            <person name="Zou Y."/>
            <person name="Xue W."/>
            <person name="Luo G."/>
        </authorList>
    </citation>
    <scope>NUCLEOTIDE SEQUENCE [LARGE SCALE GENOMIC DNA]</scope>
    <source>
        <strain evidence="12 15">AF31-13BH</strain>
        <strain evidence="11 16">AM23-7AC</strain>
        <strain evidence="10 14">TF11-11</strain>
        <strain evidence="9 13">TM09-19AC</strain>
    </source>
</reference>
<dbReference type="GeneID" id="92863840"/>
<feature type="transmembrane region" description="Helical" evidence="7">
    <location>
        <begin position="166"/>
        <end position="186"/>
    </location>
</feature>
<evidence type="ECO:0000313" key="16">
    <source>
        <dbReference type="Proteomes" id="UP000285666"/>
    </source>
</evidence>
<dbReference type="Proteomes" id="UP000260664">
    <property type="component" value="Unassembled WGS sequence"/>
</dbReference>
<evidence type="ECO:0000313" key="13">
    <source>
        <dbReference type="Proteomes" id="UP000260664"/>
    </source>
</evidence>
<dbReference type="Proteomes" id="UP000285652">
    <property type="component" value="Unassembled WGS sequence"/>
</dbReference>
<accession>A0A3E4EZD3</accession>
<keyword evidence="6 7" id="KW-0472">Membrane</keyword>
<evidence type="ECO:0000313" key="15">
    <source>
        <dbReference type="Proteomes" id="UP000285652"/>
    </source>
</evidence>
<gene>
    <name evidence="11" type="ORF">DW658_06600</name>
    <name evidence="12" type="ORF">DWZ24_02000</name>
    <name evidence="10" type="ORF">DXD10_05840</name>
    <name evidence="9" type="ORF">DXD84_12975</name>
</gene>
<dbReference type="InterPro" id="IPR011701">
    <property type="entry name" value="MFS"/>
</dbReference>
<keyword evidence="4 7" id="KW-0812">Transmembrane</keyword>
<feature type="transmembrane region" description="Helical" evidence="7">
    <location>
        <begin position="364"/>
        <end position="383"/>
    </location>
</feature>
<feature type="transmembrane region" description="Helical" evidence="7">
    <location>
        <begin position="136"/>
        <end position="154"/>
    </location>
</feature>
<comment type="subcellular location">
    <subcellularLocation>
        <location evidence="1">Cell membrane</location>
        <topology evidence="1">Multi-pass membrane protein</topology>
    </subcellularLocation>
</comment>
<feature type="transmembrane region" description="Helical" evidence="7">
    <location>
        <begin position="78"/>
        <end position="101"/>
    </location>
</feature>
<feature type="transmembrane region" description="Helical" evidence="7">
    <location>
        <begin position="272"/>
        <end position="290"/>
    </location>
</feature>
<dbReference type="GO" id="GO:0005886">
    <property type="term" value="C:plasma membrane"/>
    <property type="evidence" value="ECO:0007669"/>
    <property type="project" value="UniProtKB-SubCell"/>
</dbReference>
<dbReference type="EMBL" id="QSQQ01000005">
    <property type="protein sequence ID" value="RGK49205.1"/>
    <property type="molecule type" value="Genomic_DNA"/>
</dbReference>
<dbReference type="InterPro" id="IPR020846">
    <property type="entry name" value="MFS_dom"/>
</dbReference>
<feature type="transmembrane region" description="Helical" evidence="7">
    <location>
        <begin position="207"/>
        <end position="224"/>
    </location>
</feature>
<evidence type="ECO:0000259" key="8">
    <source>
        <dbReference type="PROSITE" id="PS50850"/>
    </source>
</evidence>
<dbReference type="EMBL" id="QRQQ01000001">
    <property type="protein sequence ID" value="RHN19336.1"/>
    <property type="molecule type" value="Genomic_DNA"/>
</dbReference>
<dbReference type="PROSITE" id="PS50850">
    <property type="entry name" value="MFS"/>
    <property type="match status" value="1"/>
</dbReference>
<dbReference type="Gene3D" id="1.20.1250.20">
    <property type="entry name" value="MFS general substrate transporter like domains"/>
    <property type="match status" value="1"/>
</dbReference>
<dbReference type="CDD" id="cd17324">
    <property type="entry name" value="MFS_NepI_like"/>
    <property type="match status" value="1"/>
</dbReference>
<feature type="transmembrane region" description="Helical" evidence="7">
    <location>
        <begin position="49"/>
        <end position="71"/>
    </location>
</feature>
<feature type="transmembrane region" description="Helical" evidence="7">
    <location>
        <begin position="327"/>
        <end position="352"/>
    </location>
</feature>
<dbReference type="Pfam" id="PF07690">
    <property type="entry name" value="MFS_1"/>
    <property type="match status" value="1"/>
</dbReference>
<feature type="domain" description="Major facilitator superfamily (MFS) profile" evidence="8">
    <location>
        <begin position="12"/>
        <end position="390"/>
    </location>
</feature>
<dbReference type="InterPro" id="IPR050189">
    <property type="entry name" value="MFS_Efflux_Transporters"/>
</dbReference>
<name>A0A3E4EZD3_9FIRM</name>
<evidence type="ECO:0000313" key="14">
    <source>
        <dbReference type="Proteomes" id="UP000261208"/>
    </source>
</evidence>
<evidence type="ECO:0000256" key="1">
    <source>
        <dbReference type="ARBA" id="ARBA00004651"/>
    </source>
</evidence>
<sequence>MKTKMTLREWLPLIGMTISAFLVNTSEFMPIGLLTDISNEFHMTEAQAGVMITAYSWTVTLLSLPLMLLVCRIQPKKLLLGTLSVFAVCQVLSVISSGFTFLVLSRIGVACAHSIFWAIASPVAVRVVAKEHQSKALSAIITGTSIAMVLGMPLGRMIGLQIGWRMTFLCVAIVSFLVLGYLAFVFPKLEGTESFSVGQLPELFKNARLMSIYVITFLVATGYYTSYSYIEPFLQKVAGLPSNWVTMALMLFGVAGLGGSYLFSRYYDDHRYAFVQTVMIGVVAALLLLYPASVNMYTVILVCAGWGLAIMAFQVSFQAELIGCVSAAASSVAMAIFSGIFNLGIGCGTWFGGTVYTKISLKDIGFAGGVIVAVATLICMARFRVGDKAESAS</sequence>
<dbReference type="SUPFAM" id="SSF103473">
    <property type="entry name" value="MFS general substrate transporter"/>
    <property type="match status" value="1"/>
</dbReference>
<evidence type="ECO:0000313" key="12">
    <source>
        <dbReference type="EMBL" id="RHN19336.1"/>
    </source>
</evidence>
<proteinExistence type="predicted"/>
<feature type="transmembrane region" description="Helical" evidence="7">
    <location>
        <begin position="107"/>
        <end position="129"/>
    </location>
</feature>
<evidence type="ECO:0000313" key="11">
    <source>
        <dbReference type="EMBL" id="RHF79076.1"/>
    </source>
</evidence>
<keyword evidence="2" id="KW-0813">Transport</keyword>
<evidence type="ECO:0000313" key="10">
    <source>
        <dbReference type="EMBL" id="RGK49205.1"/>
    </source>
</evidence>
<dbReference type="InterPro" id="IPR036259">
    <property type="entry name" value="MFS_trans_sf"/>
</dbReference>
<dbReference type="Proteomes" id="UP000261208">
    <property type="component" value="Unassembled WGS sequence"/>
</dbReference>
<evidence type="ECO:0000256" key="5">
    <source>
        <dbReference type="ARBA" id="ARBA00022989"/>
    </source>
</evidence>
<keyword evidence="3" id="KW-1003">Cell membrane</keyword>
<dbReference type="PANTHER" id="PTHR43124">
    <property type="entry name" value="PURINE EFFLUX PUMP PBUE"/>
    <property type="match status" value="1"/>
</dbReference>
<keyword evidence="9" id="KW-0762">Sugar transport</keyword>
<protein>
    <submittedName>
        <fullName evidence="9">Sugar transporter</fullName>
    </submittedName>
</protein>
<feature type="transmembrane region" description="Helical" evidence="7">
    <location>
        <begin position="296"/>
        <end position="315"/>
    </location>
</feature>
<keyword evidence="5 7" id="KW-1133">Transmembrane helix</keyword>
<dbReference type="NCBIfam" id="NF002921">
    <property type="entry name" value="PRK03545.1"/>
    <property type="match status" value="1"/>
</dbReference>
<organism evidence="9 13">
    <name type="scientific">Dorea formicigenerans</name>
    <dbReference type="NCBI Taxonomy" id="39486"/>
    <lineage>
        <taxon>Bacteria</taxon>
        <taxon>Bacillati</taxon>
        <taxon>Bacillota</taxon>
        <taxon>Clostridia</taxon>
        <taxon>Lachnospirales</taxon>
        <taxon>Lachnospiraceae</taxon>
        <taxon>Dorea</taxon>
    </lineage>
</organism>
<dbReference type="EMBL" id="QSOI01000021">
    <property type="protein sequence ID" value="RGI81586.1"/>
    <property type="molecule type" value="Genomic_DNA"/>
</dbReference>
<dbReference type="PANTHER" id="PTHR43124:SF4">
    <property type="entry name" value="SUGAR EFFLUX TRANSPORTER"/>
    <property type="match status" value="1"/>
</dbReference>
<dbReference type="GO" id="GO:0022857">
    <property type="term" value="F:transmembrane transporter activity"/>
    <property type="evidence" value="ECO:0007669"/>
    <property type="project" value="InterPro"/>
</dbReference>
<dbReference type="EMBL" id="QRHN01000007">
    <property type="protein sequence ID" value="RHF79076.1"/>
    <property type="molecule type" value="Genomic_DNA"/>
</dbReference>
<feature type="transmembrane region" description="Helical" evidence="7">
    <location>
        <begin position="244"/>
        <end position="263"/>
    </location>
</feature>
<evidence type="ECO:0000313" key="9">
    <source>
        <dbReference type="EMBL" id="RGI81586.1"/>
    </source>
</evidence>
<dbReference type="Proteomes" id="UP000285666">
    <property type="component" value="Unassembled WGS sequence"/>
</dbReference>
<evidence type="ECO:0000256" key="7">
    <source>
        <dbReference type="SAM" id="Phobius"/>
    </source>
</evidence>
<dbReference type="AlphaFoldDB" id="A0A3E4EZD3"/>